<sequence length="175" mass="19672">MEQFQAALDPRKQELLEARFLGAKIGRLQWRVGHVSGVITRQFTCLGRLALDGARILLVMRSCVSALDRVSAGEILIETQRAHQFKTQVVECLVSRTIGSGTVIRTERKRRRHGAAFSQSVCTFNSKGNYNMAHTASPRLGYIVPSNLIPPLSRPVPQLFLHDPTFRTVRHRTPK</sequence>
<accession>A0A194QKU7</accession>
<protein>
    <submittedName>
        <fullName evidence="1">Uncharacterized protein</fullName>
    </submittedName>
</protein>
<dbReference type="InParanoid" id="A0A194QKU7"/>
<proteinExistence type="predicted"/>
<reference evidence="1 2" key="1">
    <citation type="journal article" date="2015" name="Nat. Commun.">
        <title>Outbred genome sequencing and CRISPR/Cas9 gene editing in butterflies.</title>
        <authorList>
            <person name="Li X."/>
            <person name="Fan D."/>
            <person name="Zhang W."/>
            <person name="Liu G."/>
            <person name="Zhang L."/>
            <person name="Zhao L."/>
            <person name="Fang X."/>
            <person name="Chen L."/>
            <person name="Dong Y."/>
            <person name="Chen Y."/>
            <person name="Ding Y."/>
            <person name="Zhao R."/>
            <person name="Feng M."/>
            <person name="Zhu Y."/>
            <person name="Feng Y."/>
            <person name="Jiang X."/>
            <person name="Zhu D."/>
            <person name="Xiang H."/>
            <person name="Feng X."/>
            <person name="Li S."/>
            <person name="Wang J."/>
            <person name="Zhang G."/>
            <person name="Kronforst M.R."/>
            <person name="Wang W."/>
        </authorList>
    </citation>
    <scope>NUCLEOTIDE SEQUENCE [LARGE SCALE GENOMIC DNA]</scope>
    <source>
        <strain evidence="1">Ya'a_city_454_Pm</strain>
        <tissue evidence="1">Whole body</tissue>
    </source>
</reference>
<dbReference type="AlphaFoldDB" id="A0A194QKU7"/>
<dbReference type="EMBL" id="KQ461198">
    <property type="protein sequence ID" value="KPJ06152.1"/>
    <property type="molecule type" value="Genomic_DNA"/>
</dbReference>
<organism evidence="1 2">
    <name type="scientific">Papilio machaon</name>
    <name type="common">Old World swallowtail butterfly</name>
    <dbReference type="NCBI Taxonomy" id="76193"/>
    <lineage>
        <taxon>Eukaryota</taxon>
        <taxon>Metazoa</taxon>
        <taxon>Ecdysozoa</taxon>
        <taxon>Arthropoda</taxon>
        <taxon>Hexapoda</taxon>
        <taxon>Insecta</taxon>
        <taxon>Pterygota</taxon>
        <taxon>Neoptera</taxon>
        <taxon>Endopterygota</taxon>
        <taxon>Lepidoptera</taxon>
        <taxon>Glossata</taxon>
        <taxon>Ditrysia</taxon>
        <taxon>Papilionoidea</taxon>
        <taxon>Papilionidae</taxon>
        <taxon>Papilioninae</taxon>
        <taxon>Papilio</taxon>
    </lineage>
</organism>
<dbReference type="Proteomes" id="UP000053240">
    <property type="component" value="Unassembled WGS sequence"/>
</dbReference>
<gene>
    <name evidence="1" type="ORF">RR48_14594</name>
</gene>
<evidence type="ECO:0000313" key="1">
    <source>
        <dbReference type="EMBL" id="KPJ06152.1"/>
    </source>
</evidence>
<name>A0A194QKU7_PAPMA</name>
<evidence type="ECO:0000313" key="2">
    <source>
        <dbReference type="Proteomes" id="UP000053240"/>
    </source>
</evidence>
<keyword evidence="2" id="KW-1185">Reference proteome</keyword>